<dbReference type="SMART" id="SM00382">
    <property type="entry name" value="AAA"/>
    <property type="match status" value="3"/>
</dbReference>
<keyword evidence="7 12" id="KW-1133">Transmembrane helix</keyword>
<dbReference type="InterPro" id="IPR002543">
    <property type="entry name" value="FtsK_dom"/>
</dbReference>
<dbReference type="InterPro" id="IPR003593">
    <property type="entry name" value="AAA+_ATPase"/>
</dbReference>
<evidence type="ECO:0000259" key="13">
    <source>
        <dbReference type="PROSITE" id="PS50901"/>
    </source>
</evidence>
<feature type="binding site" evidence="9">
    <location>
        <begin position="489"/>
        <end position="496"/>
    </location>
    <ligand>
        <name>ATP</name>
        <dbReference type="ChEBI" id="CHEBI:30616"/>
    </ligand>
</feature>
<keyword evidence="5 9" id="KW-0547">Nucleotide-binding</keyword>
<gene>
    <name evidence="14" type="ORF">GCM10010507_28230</name>
</gene>
<evidence type="ECO:0000256" key="4">
    <source>
        <dbReference type="ARBA" id="ARBA00022737"/>
    </source>
</evidence>
<evidence type="ECO:0000256" key="12">
    <source>
        <dbReference type="SAM" id="Phobius"/>
    </source>
</evidence>
<feature type="region of interest" description="Disordered" evidence="11">
    <location>
        <begin position="730"/>
        <end position="749"/>
    </location>
</feature>
<feature type="domain" description="FtsK" evidence="13">
    <location>
        <begin position="466"/>
        <end position="666"/>
    </location>
</feature>
<reference evidence="14" key="2">
    <citation type="submission" date="2020-09" db="EMBL/GenBank/DDBJ databases">
        <authorList>
            <person name="Sun Q."/>
            <person name="Ohkuma M."/>
        </authorList>
    </citation>
    <scope>NUCLEOTIDE SEQUENCE</scope>
    <source>
        <strain evidence="14">JCM 4633</strain>
    </source>
</reference>
<keyword evidence="10" id="KW-0175">Coiled coil</keyword>
<evidence type="ECO:0000256" key="9">
    <source>
        <dbReference type="PROSITE-ProRule" id="PRU00289"/>
    </source>
</evidence>
<evidence type="ECO:0000256" key="3">
    <source>
        <dbReference type="ARBA" id="ARBA00022692"/>
    </source>
</evidence>
<evidence type="ECO:0000256" key="8">
    <source>
        <dbReference type="ARBA" id="ARBA00023136"/>
    </source>
</evidence>
<evidence type="ECO:0000313" key="14">
    <source>
        <dbReference type="EMBL" id="GHC50725.1"/>
    </source>
</evidence>
<sequence length="1330" mass="143539">MSIRIVHRPARTTRPLAAPEARTIEPPPNLPEGKTGGALHTLMPIAGVMSSVVMMTVVRNSQFAGLGAIVLVVTVIGSVGMLLSQRGKAQRTRRQQRERYLEYLEELREELGAEERERRERARLLDPPPEALYDLVRDPARLWERRRLDGDFLRVRVGTGRMPAHPLTVGQQTGSVLTPPDRFMLNEAGALKNRFSTAADLPLTVPLDRAGNVSVVGDREGVLRVARALLTQAAVTHAPDDVAFALACPGERMADWGWFKWLPHTLDPDEHDGPVSARRIAPRLAPLARLMSRDLRARASYAAEVRRGLSGKDALEMAGRLLVVSDEYGEDAPELPRPDEAVGLQDMGVTVLHLVAERVQEPGHVSLRITVDGDRVHIEDLRPAEPLTSEGTADQATAAGAEGLARLLAPLRLSAESLVDAPLSGPVDFAELLGIDDPAALDVASLWQPRGERAFLRVPIGVSDSREPVLLDLKESSELGMGPHGLCVGATGSGKSELLRTLVLALVASHPPEDLAMVLVDYKGGATFAPFADLPHVAGVITNLENQAGLVERVHSSLAGEVQRRQQVLKDAGNIADIGHYAALRESRPDLDPLPHLFVVIDEFGELLTAKPDFIDLFLSIGRIGRSIGVHLLLSSQRIEGGKLKGLDTYLSYRLGLRTFSADESRTVLDTPDAFHLPPIPGFGYLKVDTSAYERFKASFVSGPYRGPALPTEDDAGPVVLPYPDFNTLGEPETAAGDAEPSMRHRNPGPTTMSVIVDQLRGAARPTRAIWLPPLPRAIALDTSAGPVQAGARGMQLAVRPGLLKVPLGILDDPAKQWQGQWVLDLTVAGGHAAVIGGPQSGKTTLLRTLALSLAMTHTPREVGIYGLDLVGGGLAALSGLPHVGGIAGRADRERAARTVEEVRGMLAEREELFREHGIDSVERLRELRAEGRLPELSSTEIVLVIDGFGALRDDFEDIEDAVTDLLKRGGGYGIHVVASMLRWNDVRIATQATFGTRVELRLNDPGDSSIDRKLAETLAPDEPGRALTDGKLFAQTALPRIDSLAATSELGPAVEQAIAVIRSCWSGDGAQRVRVLPARIPAASLASPTAEPNRVPIGLDQTALAPVLLDLFKRDQHLIILGDSECGKTNLLRLVTQGLMDRYSDEEIVFAVMDPRRGLRKLVPEEYRGGYAHNSKLCGALAAGISTELEKRMPDDLAAQDALASGTWYSGPRIVILIDDYDILTTAGQQPLAPFLPYIPSAQDIGLHFVVTRRVAGASRALYEPFLMTLRESGTTAVVMTGDRQEGQLFPGVYAAAQPPGRGTLVRRGEATRLIQTALAEDEGDKDTR</sequence>
<proteinExistence type="predicted"/>
<dbReference type="GO" id="GO:0005886">
    <property type="term" value="C:plasma membrane"/>
    <property type="evidence" value="ECO:0007669"/>
    <property type="project" value="UniProtKB-SubCell"/>
</dbReference>
<dbReference type="NCBIfam" id="TIGR03924">
    <property type="entry name" value="T7SS_EccC_a"/>
    <property type="match status" value="1"/>
</dbReference>
<feature type="domain" description="FtsK" evidence="13">
    <location>
        <begin position="819"/>
        <end position="1010"/>
    </location>
</feature>
<evidence type="ECO:0000256" key="7">
    <source>
        <dbReference type="ARBA" id="ARBA00022989"/>
    </source>
</evidence>
<protein>
    <submittedName>
        <fullName evidence="14">Type VII secretion protein EccC</fullName>
    </submittedName>
</protein>
<evidence type="ECO:0000256" key="5">
    <source>
        <dbReference type="ARBA" id="ARBA00022741"/>
    </source>
</evidence>
<dbReference type="InterPro" id="IPR023837">
    <property type="entry name" value="EccCb-like_Actinobacteria"/>
</dbReference>
<dbReference type="Gene3D" id="3.40.50.300">
    <property type="entry name" value="P-loop containing nucleotide triphosphate hydrolases"/>
    <property type="match status" value="4"/>
</dbReference>
<comment type="subcellular location">
    <subcellularLocation>
        <location evidence="1">Cell membrane</location>
        <topology evidence="1">Multi-pass membrane protein</topology>
    </subcellularLocation>
</comment>
<dbReference type="GO" id="GO:0005524">
    <property type="term" value="F:ATP binding"/>
    <property type="evidence" value="ECO:0007669"/>
    <property type="project" value="UniProtKB-UniRule"/>
</dbReference>
<dbReference type="Pfam" id="PF01580">
    <property type="entry name" value="FtsK_SpoIIIE"/>
    <property type="match status" value="2"/>
</dbReference>
<accession>A0A918WH10</accession>
<evidence type="ECO:0000256" key="11">
    <source>
        <dbReference type="SAM" id="MobiDB-lite"/>
    </source>
</evidence>
<organism evidence="14 15">
    <name type="scientific">Streptomyces cinnamoneus</name>
    <name type="common">Streptoverticillium cinnamoneum</name>
    <dbReference type="NCBI Taxonomy" id="53446"/>
    <lineage>
        <taxon>Bacteria</taxon>
        <taxon>Bacillati</taxon>
        <taxon>Actinomycetota</taxon>
        <taxon>Actinomycetes</taxon>
        <taxon>Kitasatosporales</taxon>
        <taxon>Streptomycetaceae</taxon>
        <taxon>Streptomyces</taxon>
        <taxon>Streptomyces cinnamoneus group</taxon>
    </lineage>
</organism>
<feature type="domain" description="FtsK" evidence="13">
    <location>
        <begin position="1105"/>
        <end position="1290"/>
    </location>
</feature>
<evidence type="ECO:0000256" key="2">
    <source>
        <dbReference type="ARBA" id="ARBA00022475"/>
    </source>
</evidence>
<keyword evidence="3 12" id="KW-0812">Transmembrane</keyword>
<dbReference type="PROSITE" id="PS50901">
    <property type="entry name" value="FTSK"/>
    <property type="match status" value="3"/>
</dbReference>
<evidence type="ECO:0000256" key="10">
    <source>
        <dbReference type="SAM" id="Coils"/>
    </source>
</evidence>
<feature type="region of interest" description="Disordered" evidence="11">
    <location>
        <begin position="11"/>
        <end position="32"/>
    </location>
</feature>
<dbReference type="PANTHER" id="PTHR22683:SF1">
    <property type="entry name" value="TYPE VII SECRETION SYSTEM PROTEIN ESSC"/>
    <property type="match status" value="1"/>
</dbReference>
<dbReference type="Proteomes" id="UP000646244">
    <property type="component" value="Unassembled WGS sequence"/>
</dbReference>
<feature type="binding site" evidence="9">
    <location>
        <begin position="837"/>
        <end position="844"/>
    </location>
    <ligand>
        <name>ATP</name>
        <dbReference type="ChEBI" id="CHEBI:30616"/>
    </ligand>
</feature>
<dbReference type="NCBIfam" id="TIGR03925">
    <property type="entry name" value="T7SS_EccC_b"/>
    <property type="match status" value="1"/>
</dbReference>
<feature type="coiled-coil region" evidence="10">
    <location>
        <begin position="97"/>
        <end position="124"/>
    </location>
</feature>
<keyword evidence="4" id="KW-0677">Repeat</keyword>
<dbReference type="InterPro" id="IPR023836">
    <property type="entry name" value="EccCa-like_Actinobacteria"/>
</dbReference>
<reference evidence="14" key="1">
    <citation type="journal article" date="2014" name="Int. J. Syst. Evol. Microbiol.">
        <title>Complete genome sequence of Corynebacterium casei LMG S-19264T (=DSM 44701T), isolated from a smear-ripened cheese.</title>
        <authorList>
            <consortium name="US DOE Joint Genome Institute (JGI-PGF)"/>
            <person name="Walter F."/>
            <person name="Albersmeier A."/>
            <person name="Kalinowski J."/>
            <person name="Ruckert C."/>
        </authorList>
    </citation>
    <scope>NUCLEOTIDE SEQUENCE</scope>
    <source>
        <strain evidence="14">JCM 4633</strain>
    </source>
</reference>
<keyword evidence="2" id="KW-1003">Cell membrane</keyword>
<evidence type="ECO:0000256" key="1">
    <source>
        <dbReference type="ARBA" id="ARBA00004651"/>
    </source>
</evidence>
<feature type="transmembrane region" description="Helical" evidence="12">
    <location>
        <begin position="63"/>
        <end position="83"/>
    </location>
</feature>
<evidence type="ECO:0000256" key="6">
    <source>
        <dbReference type="ARBA" id="ARBA00022840"/>
    </source>
</evidence>
<evidence type="ECO:0000313" key="15">
    <source>
        <dbReference type="Proteomes" id="UP000646244"/>
    </source>
</evidence>
<dbReference type="PANTHER" id="PTHR22683">
    <property type="entry name" value="SPORULATION PROTEIN RELATED"/>
    <property type="match status" value="1"/>
</dbReference>
<keyword evidence="8 12" id="KW-0472">Membrane</keyword>
<dbReference type="InterPro" id="IPR027417">
    <property type="entry name" value="P-loop_NTPase"/>
</dbReference>
<dbReference type="InterPro" id="IPR050206">
    <property type="entry name" value="FtsK/SpoIIIE/SftA"/>
</dbReference>
<dbReference type="RefSeq" id="WP_190110116.1">
    <property type="nucleotide sequence ID" value="NZ_BMVB01000008.1"/>
</dbReference>
<dbReference type="EMBL" id="BMVB01000008">
    <property type="protein sequence ID" value="GHC50725.1"/>
    <property type="molecule type" value="Genomic_DNA"/>
</dbReference>
<comment type="caution">
    <text evidence="14">The sequence shown here is derived from an EMBL/GenBank/DDBJ whole genome shotgun (WGS) entry which is preliminary data.</text>
</comment>
<keyword evidence="6 9" id="KW-0067">ATP-binding</keyword>
<dbReference type="GO" id="GO:0003677">
    <property type="term" value="F:DNA binding"/>
    <property type="evidence" value="ECO:0007669"/>
    <property type="project" value="InterPro"/>
</dbReference>
<feature type="binding site" evidence="9">
    <location>
        <begin position="1123"/>
        <end position="1130"/>
    </location>
    <ligand>
        <name>ATP</name>
        <dbReference type="ChEBI" id="CHEBI:30616"/>
    </ligand>
</feature>
<dbReference type="SUPFAM" id="SSF52540">
    <property type="entry name" value="P-loop containing nucleoside triphosphate hydrolases"/>
    <property type="match status" value="3"/>
</dbReference>
<name>A0A918WH10_STRCJ</name>